<evidence type="ECO:0000256" key="4">
    <source>
        <dbReference type="ARBA" id="ARBA00038560"/>
    </source>
</evidence>
<dbReference type="PANTHER" id="PTHR30435:SF18">
    <property type="entry name" value="FLAGELLAR BASAL-BODY ROD PROTEIN FLGF"/>
    <property type="match status" value="1"/>
</dbReference>
<evidence type="ECO:0000256" key="3">
    <source>
        <dbReference type="ARBA" id="ARBA00023143"/>
    </source>
</evidence>
<dbReference type="Proteomes" id="UP000215188">
    <property type="component" value="Unassembled WGS sequence"/>
</dbReference>
<dbReference type="Pfam" id="PF22692">
    <property type="entry name" value="LlgE_F_G_D1"/>
    <property type="match status" value="1"/>
</dbReference>
<evidence type="ECO:0000259" key="7">
    <source>
        <dbReference type="Pfam" id="PF00460"/>
    </source>
</evidence>
<evidence type="ECO:0000256" key="2">
    <source>
        <dbReference type="ARBA" id="ARBA00009677"/>
    </source>
</evidence>
<gene>
    <name evidence="10" type="primary">flgF</name>
    <name evidence="10" type="ORF">AOC33_00245</name>
</gene>
<keyword evidence="10" id="KW-0966">Cell projection</keyword>
<reference evidence="10 11" key="1">
    <citation type="submission" date="2017-06" db="EMBL/GenBank/DDBJ databases">
        <title>Reclassification of a Polynucleobacter cosmopolitanus strain isolated from tropical Lake Victoria as Polynucleobacter victoriensis comb. nov.</title>
        <authorList>
            <person name="Hahn M.W."/>
        </authorList>
    </citation>
    <scope>NUCLEOTIDE SEQUENCE [LARGE SCALE GENOMIC DNA]</scope>
    <source>
        <strain evidence="10 11">MWH-MoIso2</strain>
    </source>
</reference>
<feature type="domain" description="Flagellar basal body rod protein N-terminal" evidence="7">
    <location>
        <begin position="5"/>
        <end position="35"/>
    </location>
</feature>
<dbReference type="Pfam" id="PF00460">
    <property type="entry name" value="Flg_bb_rod"/>
    <property type="match status" value="1"/>
</dbReference>
<evidence type="ECO:0000256" key="6">
    <source>
        <dbReference type="RuleBase" id="RU362116"/>
    </source>
</evidence>
<evidence type="ECO:0000313" key="10">
    <source>
        <dbReference type="EMBL" id="OXL15567.1"/>
    </source>
</evidence>
<name>A0A229FU68_9BURK</name>
<dbReference type="NCBIfam" id="TIGR02490">
    <property type="entry name" value="flgF"/>
    <property type="match status" value="1"/>
</dbReference>
<feature type="domain" description="Flagellar hook protein FlgE/F/G-like D1" evidence="9">
    <location>
        <begin position="82"/>
        <end position="146"/>
    </location>
</feature>
<evidence type="ECO:0000256" key="5">
    <source>
        <dbReference type="ARBA" id="ARBA00040228"/>
    </source>
</evidence>
<keyword evidence="3 6" id="KW-0975">Bacterial flagellum</keyword>
<dbReference type="GO" id="GO:0071978">
    <property type="term" value="P:bacterial-type flagellum-dependent swarming motility"/>
    <property type="evidence" value="ECO:0007669"/>
    <property type="project" value="TreeGrafter"/>
</dbReference>
<dbReference type="InterPro" id="IPR010930">
    <property type="entry name" value="Flg_bb/hook_C_dom"/>
</dbReference>
<feature type="domain" description="Flagellar basal-body/hook protein C-terminal" evidence="8">
    <location>
        <begin position="201"/>
        <end position="243"/>
    </location>
</feature>
<keyword evidence="11" id="KW-1185">Reference proteome</keyword>
<dbReference type="OrthoDB" id="9804559at2"/>
<dbReference type="PROSITE" id="PS00588">
    <property type="entry name" value="FLAGELLA_BB_ROD"/>
    <property type="match status" value="1"/>
</dbReference>
<evidence type="ECO:0000259" key="8">
    <source>
        <dbReference type="Pfam" id="PF06429"/>
    </source>
</evidence>
<dbReference type="AlphaFoldDB" id="A0A229FU68"/>
<comment type="similarity">
    <text evidence="2 6">Belongs to the flagella basal body rod proteins family.</text>
</comment>
<comment type="subunit">
    <text evidence="4 6">The basal body constitutes a major portion of the flagellar organelle and consists of five rings (E,L,P,S, and M) mounted on a central rod. The rod consists of about 26 subunits of FlgG in the distal portion, and FlgB, FlgC and FlgF are thought to build up the proximal portion of the rod with about 6 subunits each.</text>
</comment>
<dbReference type="EMBL" id="NJGG01000001">
    <property type="protein sequence ID" value="OXL15567.1"/>
    <property type="molecule type" value="Genomic_DNA"/>
</dbReference>
<comment type="caution">
    <text evidence="10">The sequence shown here is derived from an EMBL/GenBank/DDBJ whole genome shotgun (WGS) entry which is preliminary data.</text>
</comment>
<sequence>MDKLIYTALTGAKQVMDQQATVANNLANVSTAGFRAQIDSYQAVPIVGDGELKTRTQVVSGNTSSDYSYGPIQRTGRDLDIAISGPGWFAVIDKEGKEAYTRNGSMMATSTGLLQTQRGFNLMGEGGPITVPPDSTINIAKDGSISTIIPGTNPAINNELGRLKLVNPAVETLVRGDDGLFRTKDGNPAPIDQTVTVVDSSIEGSNVNVVDAMVRMIHLSHQYEMQINLLKNAENNAAKASQLFNLS</sequence>
<keyword evidence="10" id="KW-0969">Cilium</keyword>
<dbReference type="InterPro" id="IPR037925">
    <property type="entry name" value="FlgE/F/G-like"/>
</dbReference>
<keyword evidence="10" id="KW-0282">Flagellum</keyword>
<dbReference type="NCBIfam" id="TIGR03506">
    <property type="entry name" value="FlgEFG_subfam"/>
    <property type="match status" value="1"/>
</dbReference>
<evidence type="ECO:0000259" key="9">
    <source>
        <dbReference type="Pfam" id="PF22692"/>
    </source>
</evidence>
<proteinExistence type="inferred from homology"/>
<protein>
    <recommendedName>
        <fullName evidence="5 6">Flagellar basal-body rod protein FlgF</fullName>
    </recommendedName>
</protein>
<evidence type="ECO:0000256" key="1">
    <source>
        <dbReference type="ARBA" id="ARBA00004117"/>
    </source>
</evidence>
<dbReference type="GO" id="GO:0030694">
    <property type="term" value="C:bacterial-type flagellum basal body, rod"/>
    <property type="evidence" value="ECO:0007669"/>
    <property type="project" value="UniProtKB-UniRule"/>
</dbReference>
<evidence type="ECO:0000313" key="11">
    <source>
        <dbReference type="Proteomes" id="UP000215188"/>
    </source>
</evidence>
<dbReference type="InterPro" id="IPR019776">
    <property type="entry name" value="Flagellar_basal_body_rod_CS"/>
</dbReference>
<comment type="subcellular location">
    <subcellularLocation>
        <location evidence="1 6">Bacterial flagellum basal body</location>
    </subcellularLocation>
</comment>
<dbReference type="RefSeq" id="WP_089514606.1">
    <property type="nucleotide sequence ID" value="NZ_NJGG01000001.1"/>
</dbReference>
<dbReference type="InterPro" id="IPR001444">
    <property type="entry name" value="Flag_bb_rod_N"/>
</dbReference>
<dbReference type="Pfam" id="PF06429">
    <property type="entry name" value="Flg_bbr_C"/>
    <property type="match status" value="1"/>
</dbReference>
<accession>A0A229FU68</accession>
<dbReference type="PANTHER" id="PTHR30435">
    <property type="entry name" value="FLAGELLAR PROTEIN"/>
    <property type="match status" value="1"/>
</dbReference>
<dbReference type="InterPro" id="IPR053967">
    <property type="entry name" value="LlgE_F_G-like_D1"/>
</dbReference>
<dbReference type="InterPro" id="IPR012836">
    <property type="entry name" value="FlgF"/>
</dbReference>
<organism evidence="10 11">
    <name type="scientific">Polynucleobacter cosmopolitanus</name>
    <dbReference type="NCBI Taxonomy" id="351345"/>
    <lineage>
        <taxon>Bacteria</taxon>
        <taxon>Pseudomonadati</taxon>
        <taxon>Pseudomonadota</taxon>
        <taxon>Betaproteobacteria</taxon>
        <taxon>Burkholderiales</taxon>
        <taxon>Burkholderiaceae</taxon>
        <taxon>Polynucleobacter</taxon>
    </lineage>
</organism>
<dbReference type="SUPFAM" id="SSF117143">
    <property type="entry name" value="Flagellar hook protein flgE"/>
    <property type="match status" value="1"/>
</dbReference>
<dbReference type="InterPro" id="IPR020013">
    <property type="entry name" value="Flagellar_FlgE/F/G"/>
</dbReference>
<dbReference type="NCBIfam" id="NF009280">
    <property type="entry name" value="PRK12640.1"/>
    <property type="match status" value="1"/>
</dbReference>